<evidence type="ECO:0000256" key="2">
    <source>
        <dbReference type="ARBA" id="ARBA00022801"/>
    </source>
</evidence>
<organism evidence="6 7">
    <name type="scientific">Catalinimonas alkaloidigena</name>
    <dbReference type="NCBI Taxonomy" id="1075417"/>
    <lineage>
        <taxon>Bacteria</taxon>
        <taxon>Pseudomonadati</taxon>
        <taxon>Bacteroidota</taxon>
        <taxon>Cytophagia</taxon>
        <taxon>Cytophagales</taxon>
        <taxon>Catalimonadaceae</taxon>
        <taxon>Catalinimonas</taxon>
    </lineage>
</organism>
<dbReference type="GO" id="GO:0006260">
    <property type="term" value="P:DNA replication"/>
    <property type="evidence" value="ECO:0007669"/>
    <property type="project" value="UniProtKB-KW"/>
</dbReference>
<dbReference type="CDD" id="cd00840">
    <property type="entry name" value="MPP_Mre11_N"/>
    <property type="match status" value="1"/>
</dbReference>
<keyword evidence="1 4" id="KW-0540">Nuclease</keyword>
<dbReference type="InterPro" id="IPR004843">
    <property type="entry name" value="Calcineurin-like_PHP"/>
</dbReference>
<comment type="similarity">
    <text evidence="4">Belongs to the SbcD family.</text>
</comment>
<gene>
    <name evidence="4" type="primary">sbcD</name>
    <name evidence="6" type="ORF">SAMN05421823_108150</name>
</gene>
<keyword evidence="7" id="KW-1185">Reference proteome</keyword>
<dbReference type="AlphaFoldDB" id="A0A1G9N332"/>
<evidence type="ECO:0000256" key="4">
    <source>
        <dbReference type="RuleBase" id="RU363069"/>
    </source>
</evidence>
<keyword evidence="4" id="KW-0255">Endonuclease</keyword>
<evidence type="ECO:0000256" key="3">
    <source>
        <dbReference type="ARBA" id="ARBA00022839"/>
    </source>
</evidence>
<dbReference type="EMBL" id="FNFO01000008">
    <property type="protein sequence ID" value="SDL80275.1"/>
    <property type="molecule type" value="Genomic_DNA"/>
</dbReference>
<sequence>MKILHTADWHLGKKLNEYSRLEEQRAVLDEICQLAEREAVDAVLIAGDLYDNFKPSNEASELFYATIHRLSAGGKRAVVAIAGNHDSADGIQAPDPLARACGIVLAGRPTTTVTCSERDGCVSVVRSAPGFVELKLPHFDYPLRLLLTPYANEALMRRFLGTEDQESELRTLLQDTWQQLADAYCDAHGVNMMVAHLYFMQKDGPAPEEPDDEKPILHLGGAQAIYTENLPPQLQYVALGHLHRYQTVAEQPCPVVYSSSPLAYSFSEANQPKFVVLIDAEPGRPVQTQSIRLQAGRKLLRKRFESPEAALAWLPENPDTFLELTLVSDTYLDAPTKKALYDSHDGIVSLIPELRTQTAEGEEEPTQKVDLSKDLKALFCDYFQARKGQQPNEDLLALFDEVIDVDED</sequence>
<dbReference type="RefSeq" id="WP_089685400.1">
    <property type="nucleotide sequence ID" value="NZ_FNFO01000008.1"/>
</dbReference>
<dbReference type="Pfam" id="PF00149">
    <property type="entry name" value="Metallophos"/>
    <property type="match status" value="1"/>
</dbReference>
<evidence type="ECO:0000256" key="1">
    <source>
        <dbReference type="ARBA" id="ARBA00022722"/>
    </source>
</evidence>
<dbReference type="Proteomes" id="UP000198510">
    <property type="component" value="Unassembled WGS sequence"/>
</dbReference>
<evidence type="ECO:0000259" key="5">
    <source>
        <dbReference type="Pfam" id="PF00149"/>
    </source>
</evidence>
<dbReference type="PANTHER" id="PTHR30337:SF0">
    <property type="entry name" value="NUCLEASE SBCCD SUBUNIT D"/>
    <property type="match status" value="1"/>
</dbReference>
<comment type="function">
    <text evidence="4">SbcCD cleaves DNA hairpin structures. These structures can inhibit DNA replication and are intermediates in certain DNA recombination reactions. The complex acts as a 3'-&gt;5' double strand exonuclease that can open hairpins. It also has a 5' single-strand endonuclease activity.</text>
</comment>
<proteinExistence type="inferred from homology"/>
<feature type="domain" description="Calcineurin-like phosphoesterase" evidence="5">
    <location>
        <begin position="1"/>
        <end position="90"/>
    </location>
</feature>
<dbReference type="PANTHER" id="PTHR30337">
    <property type="entry name" value="COMPONENT OF ATP-DEPENDENT DSDNA EXONUCLEASE"/>
    <property type="match status" value="1"/>
</dbReference>
<evidence type="ECO:0000313" key="7">
    <source>
        <dbReference type="Proteomes" id="UP000198510"/>
    </source>
</evidence>
<keyword evidence="4" id="KW-0235">DNA replication</keyword>
<reference evidence="6 7" key="1">
    <citation type="submission" date="2016-10" db="EMBL/GenBank/DDBJ databases">
        <authorList>
            <person name="de Groot N.N."/>
        </authorList>
    </citation>
    <scope>NUCLEOTIDE SEQUENCE [LARGE SCALE GENOMIC DNA]</scope>
    <source>
        <strain evidence="6 7">DSM 25186</strain>
    </source>
</reference>
<dbReference type="GO" id="GO:0004519">
    <property type="term" value="F:endonuclease activity"/>
    <property type="evidence" value="ECO:0007669"/>
    <property type="project" value="UniProtKB-KW"/>
</dbReference>
<dbReference type="InterPro" id="IPR050535">
    <property type="entry name" value="DNA_Repair-Maintenance_Comp"/>
</dbReference>
<protein>
    <recommendedName>
        <fullName evidence="4">Nuclease SbcCD subunit D</fullName>
    </recommendedName>
</protein>
<dbReference type="STRING" id="1075417.SAMN05421823_108150"/>
<dbReference type="OrthoDB" id="9773856at2"/>
<dbReference type="GO" id="GO:0006310">
    <property type="term" value="P:DNA recombination"/>
    <property type="evidence" value="ECO:0007669"/>
    <property type="project" value="UniProtKB-KW"/>
</dbReference>
<comment type="subunit">
    <text evidence="4">Heterodimer of SbcC and SbcD.</text>
</comment>
<keyword evidence="3 4" id="KW-0269">Exonuclease</keyword>
<dbReference type="InterPro" id="IPR029052">
    <property type="entry name" value="Metallo-depent_PP-like"/>
</dbReference>
<accession>A0A1G9N332</accession>
<dbReference type="SUPFAM" id="SSF56300">
    <property type="entry name" value="Metallo-dependent phosphatases"/>
    <property type="match status" value="1"/>
</dbReference>
<keyword evidence="2 4" id="KW-0378">Hydrolase</keyword>
<keyword evidence="4" id="KW-0233">DNA recombination</keyword>
<dbReference type="InterPro" id="IPR041796">
    <property type="entry name" value="Mre11_N"/>
</dbReference>
<name>A0A1G9N332_9BACT</name>
<evidence type="ECO:0000313" key="6">
    <source>
        <dbReference type="EMBL" id="SDL80275.1"/>
    </source>
</evidence>
<dbReference type="GO" id="GO:0008408">
    <property type="term" value="F:3'-5' exonuclease activity"/>
    <property type="evidence" value="ECO:0007669"/>
    <property type="project" value="InterPro"/>
</dbReference>
<dbReference type="InterPro" id="IPR004593">
    <property type="entry name" value="SbcD"/>
</dbReference>
<dbReference type="Gene3D" id="3.60.21.10">
    <property type="match status" value="1"/>
</dbReference>
<dbReference type="NCBIfam" id="TIGR00619">
    <property type="entry name" value="sbcd"/>
    <property type="match status" value="1"/>
</dbReference>